<comment type="caution">
    <text evidence="1">The sequence shown here is derived from an EMBL/GenBank/DDBJ whole genome shotgun (WGS) entry which is preliminary data.</text>
</comment>
<dbReference type="PANTHER" id="PTHR31104">
    <property type="entry name" value="PEPTIDE-N4-(N-ACETYL-BETA-GLUCOSAMINYL)ASPARAGINE AMIDASE A PROTEIN"/>
    <property type="match status" value="1"/>
</dbReference>
<accession>A0AAW2K3C4</accession>
<gene>
    <name evidence="1" type="ORF">Sradi_6401700</name>
</gene>
<dbReference type="InterPro" id="IPR021102">
    <property type="entry name" value="PNGase_A"/>
</dbReference>
<dbReference type="Pfam" id="PF25156">
    <property type="entry name" value="PNGase_A_C"/>
    <property type="match status" value="1"/>
</dbReference>
<name>A0AAW2K3C4_SESRA</name>
<protein>
    <submittedName>
        <fullName evidence="1">Peptide-N4-(N-acetyl-beta-glucosaminyl)asparagine amidase A</fullName>
    </submittedName>
</protein>
<organism evidence="1">
    <name type="scientific">Sesamum radiatum</name>
    <name type="common">Black benniseed</name>
    <dbReference type="NCBI Taxonomy" id="300843"/>
    <lineage>
        <taxon>Eukaryota</taxon>
        <taxon>Viridiplantae</taxon>
        <taxon>Streptophyta</taxon>
        <taxon>Embryophyta</taxon>
        <taxon>Tracheophyta</taxon>
        <taxon>Spermatophyta</taxon>
        <taxon>Magnoliopsida</taxon>
        <taxon>eudicotyledons</taxon>
        <taxon>Gunneridae</taxon>
        <taxon>Pentapetalae</taxon>
        <taxon>asterids</taxon>
        <taxon>lamiids</taxon>
        <taxon>Lamiales</taxon>
        <taxon>Pedaliaceae</taxon>
        <taxon>Sesamum</taxon>
    </lineage>
</organism>
<proteinExistence type="predicted"/>
<dbReference type="AlphaFoldDB" id="A0AAW2K3C4"/>
<dbReference type="EMBL" id="JACGWJ010000030">
    <property type="protein sequence ID" value="KAL0301249.1"/>
    <property type="molecule type" value="Genomic_DNA"/>
</dbReference>
<reference evidence="1" key="1">
    <citation type="submission" date="2020-06" db="EMBL/GenBank/DDBJ databases">
        <authorList>
            <person name="Li T."/>
            <person name="Hu X."/>
            <person name="Zhang T."/>
            <person name="Song X."/>
            <person name="Zhang H."/>
            <person name="Dai N."/>
            <person name="Sheng W."/>
            <person name="Hou X."/>
            <person name="Wei L."/>
        </authorList>
    </citation>
    <scope>NUCLEOTIDE SEQUENCE</scope>
    <source>
        <strain evidence="1">G02</strain>
        <tissue evidence="1">Leaf</tissue>
    </source>
</reference>
<sequence>MDEIIPWVITTKSRQEFKYSNAMKLGKDGNLQILNQRIHFKGSLGSKTPSSSVGSTKLFRNFGLYMYSDNNEKGNGTVESRANVALDISKKSRTTSRYGSSIHRLKNTQNAHGYLVYKDKMISGWGRPNKTINILVTSCAILGM</sequence>
<evidence type="ECO:0000313" key="1">
    <source>
        <dbReference type="EMBL" id="KAL0301249.1"/>
    </source>
</evidence>
<reference evidence="1" key="2">
    <citation type="journal article" date="2024" name="Plant">
        <title>Genomic evolution and insights into agronomic trait innovations of Sesamum species.</title>
        <authorList>
            <person name="Miao H."/>
            <person name="Wang L."/>
            <person name="Qu L."/>
            <person name="Liu H."/>
            <person name="Sun Y."/>
            <person name="Le M."/>
            <person name="Wang Q."/>
            <person name="Wei S."/>
            <person name="Zheng Y."/>
            <person name="Lin W."/>
            <person name="Duan Y."/>
            <person name="Cao H."/>
            <person name="Xiong S."/>
            <person name="Wang X."/>
            <person name="Wei L."/>
            <person name="Li C."/>
            <person name="Ma Q."/>
            <person name="Ju M."/>
            <person name="Zhao R."/>
            <person name="Li G."/>
            <person name="Mu C."/>
            <person name="Tian Q."/>
            <person name="Mei H."/>
            <person name="Zhang T."/>
            <person name="Gao T."/>
            <person name="Zhang H."/>
        </authorList>
    </citation>
    <scope>NUCLEOTIDE SEQUENCE</scope>
    <source>
        <strain evidence="1">G02</strain>
    </source>
</reference>